<evidence type="ECO:0000313" key="2">
    <source>
        <dbReference type="EMBL" id="EIW74861.1"/>
    </source>
</evidence>
<dbReference type="CDD" id="cd02440">
    <property type="entry name" value="AdoMet_MTases"/>
    <property type="match status" value="1"/>
</dbReference>
<keyword evidence="2" id="KW-0808">Transferase</keyword>
<keyword evidence="3" id="KW-1185">Reference proteome</keyword>
<evidence type="ECO:0000313" key="3">
    <source>
        <dbReference type="Proteomes" id="UP000053558"/>
    </source>
</evidence>
<dbReference type="Gene3D" id="3.40.50.150">
    <property type="entry name" value="Vaccinia Virus protein VP39"/>
    <property type="match status" value="1"/>
</dbReference>
<accession>A0A5M3M865</accession>
<comment type="caution">
    <text evidence="2">The sequence shown here is derived from an EMBL/GenBank/DDBJ whole genome shotgun (WGS) entry which is preliminary data.</text>
</comment>
<name>A0A5M3M865_CONPW</name>
<organism evidence="2 3">
    <name type="scientific">Coniophora puteana (strain RWD-64-598)</name>
    <name type="common">Brown rot fungus</name>
    <dbReference type="NCBI Taxonomy" id="741705"/>
    <lineage>
        <taxon>Eukaryota</taxon>
        <taxon>Fungi</taxon>
        <taxon>Dikarya</taxon>
        <taxon>Basidiomycota</taxon>
        <taxon>Agaricomycotina</taxon>
        <taxon>Agaricomycetes</taxon>
        <taxon>Agaricomycetidae</taxon>
        <taxon>Boletales</taxon>
        <taxon>Coniophorineae</taxon>
        <taxon>Coniophoraceae</taxon>
        <taxon>Coniophora</taxon>
    </lineage>
</organism>
<dbReference type="SUPFAM" id="SSF53335">
    <property type="entry name" value="S-adenosyl-L-methionine-dependent methyltransferases"/>
    <property type="match status" value="1"/>
</dbReference>
<dbReference type="GO" id="GO:0008168">
    <property type="term" value="F:methyltransferase activity"/>
    <property type="evidence" value="ECO:0007669"/>
    <property type="project" value="UniProtKB-KW"/>
</dbReference>
<reference evidence="3" key="1">
    <citation type="journal article" date="2012" name="Science">
        <title>The Paleozoic origin of enzymatic lignin decomposition reconstructed from 31 fungal genomes.</title>
        <authorList>
            <person name="Floudas D."/>
            <person name="Binder M."/>
            <person name="Riley R."/>
            <person name="Barry K."/>
            <person name="Blanchette R.A."/>
            <person name="Henrissat B."/>
            <person name="Martinez A.T."/>
            <person name="Otillar R."/>
            <person name="Spatafora J.W."/>
            <person name="Yadav J.S."/>
            <person name="Aerts A."/>
            <person name="Benoit I."/>
            <person name="Boyd A."/>
            <person name="Carlson A."/>
            <person name="Copeland A."/>
            <person name="Coutinho P.M."/>
            <person name="de Vries R.P."/>
            <person name="Ferreira P."/>
            <person name="Findley K."/>
            <person name="Foster B."/>
            <person name="Gaskell J."/>
            <person name="Glotzer D."/>
            <person name="Gorecki P."/>
            <person name="Heitman J."/>
            <person name="Hesse C."/>
            <person name="Hori C."/>
            <person name="Igarashi K."/>
            <person name="Jurgens J.A."/>
            <person name="Kallen N."/>
            <person name="Kersten P."/>
            <person name="Kohler A."/>
            <person name="Kuees U."/>
            <person name="Kumar T.K.A."/>
            <person name="Kuo A."/>
            <person name="LaButti K."/>
            <person name="Larrondo L.F."/>
            <person name="Lindquist E."/>
            <person name="Ling A."/>
            <person name="Lombard V."/>
            <person name="Lucas S."/>
            <person name="Lundell T."/>
            <person name="Martin R."/>
            <person name="McLaughlin D.J."/>
            <person name="Morgenstern I."/>
            <person name="Morin E."/>
            <person name="Murat C."/>
            <person name="Nagy L.G."/>
            <person name="Nolan M."/>
            <person name="Ohm R.A."/>
            <person name="Patyshakuliyeva A."/>
            <person name="Rokas A."/>
            <person name="Ruiz-Duenas F.J."/>
            <person name="Sabat G."/>
            <person name="Salamov A."/>
            <person name="Samejima M."/>
            <person name="Schmutz J."/>
            <person name="Slot J.C."/>
            <person name="St John F."/>
            <person name="Stenlid J."/>
            <person name="Sun H."/>
            <person name="Sun S."/>
            <person name="Syed K."/>
            <person name="Tsang A."/>
            <person name="Wiebenga A."/>
            <person name="Young D."/>
            <person name="Pisabarro A."/>
            <person name="Eastwood D.C."/>
            <person name="Martin F."/>
            <person name="Cullen D."/>
            <person name="Grigoriev I.V."/>
            <person name="Hibbett D.S."/>
        </authorList>
    </citation>
    <scope>NUCLEOTIDE SEQUENCE [LARGE SCALE GENOMIC DNA]</scope>
    <source>
        <strain evidence="3">RWD-64-598 SS2</strain>
    </source>
</reference>
<dbReference type="GeneID" id="19206662"/>
<keyword evidence="2" id="KW-0489">Methyltransferase</keyword>
<gene>
    <name evidence="2" type="ORF">CONPUDRAFT_29539</name>
</gene>
<protein>
    <submittedName>
        <fullName evidence="2">S-adenosyl-L-methionine-dependent methyltransferase</fullName>
    </submittedName>
</protein>
<dbReference type="GO" id="GO:0032259">
    <property type="term" value="P:methylation"/>
    <property type="evidence" value="ECO:0007669"/>
    <property type="project" value="UniProtKB-KW"/>
</dbReference>
<sequence>DQYVLPADQPEGERLNTQYDIIKIAFAGRVKLAPVELKDGDRVLDVATGTGIWTLDMASISPSTIHFDAFDISTHLFPSSAPPNTHFLQHSVLDLPASWTNTFSLINQRLLGPALTRADWSTAIHTLFRVLKPGGYIQLVEFDGRCTTPNLKCGPHSTLLMGIIERLFPARGLLLETHDVVPGLVRAAGFEQIEMERVEIPMDDAAGDSCGQSAVRNRMNCVNVYRSMKGPILKANAFGLGMGEGGGMTGEEYDKMMEGAEREWAADPKARIPFWSICARKP</sequence>
<dbReference type="Pfam" id="PF13649">
    <property type="entry name" value="Methyltransf_25"/>
    <property type="match status" value="1"/>
</dbReference>
<dbReference type="EMBL" id="JH711590">
    <property type="protein sequence ID" value="EIW74861.1"/>
    <property type="molecule type" value="Genomic_DNA"/>
</dbReference>
<feature type="non-terminal residue" evidence="2">
    <location>
        <position position="282"/>
    </location>
</feature>
<dbReference type="OMA" id="DYPRTHY"/>
<dbReference type="KEGG" id="cput:CONPUDRAFT_29539"/>
<dbReference type="RefSeq" id="XP_007774775.1">
    <property type="nucleotide sequence ID" value="XM_007776585.1"/>
</dbReference>
<dbReference type="OrthoDB" id="184880at2759"/>
<dbReference type="InterPro" id="IPR041698">
    <property type="entry name" value="Methyltransf_25"/>
</dbReference>
<evidence type="ECO:0000259" key="1">
    <source>
        <dbReference type="Pfam" id="PF13649"/>
    </source>
</evidence>
<dbReference type="InterPro" id="IPR029063">
    <property type="entry name" value="SAM-dependent_MTases_sf"/>
</dbReference>
<dbReference type="PANTHER" id="PTHR43591:SF50">
    <property type="entry name" value="METHYLTRANSFERASE DOMAIN-CONTAINING PROTEIN-RELATED"/>
    <property type="match status" value="1"/>
</dbReference>
<feature type="non-terminal residue" evidence="2">
    <location>
        <position position="1"/>
    </location>
</feature>
<feature type="domain" description="Methyltransferase" evidence="1">
    <location>
        <begin position="43"/>
        <end position="135"/>
    </location>
</feature>
<dbReference type="Proteomes" id="UP000053558">
    <property type="component" value="Unassembled WGS sequence"/>
</dbReference>
<proteinExistence type="predicted"/>
<dbReference type="AlphaFoldDB" id="A0A5M3M865"/>
<dbReference type="PANTHER" id="PTHR43591">
    <property type="entry name" value="METHYLTRANSFERASE"/>
    <property type="match status" value="1"/>
</dbReference>